<dbReference type="Gene3D" id="2.40.30.10">
    <property type="entry name" value="Translation factors"/>
    <property type="match status" value="1"/>
</dbReference>
<name>A0A5C8ZFT9_9ACTN</name>
<dbReference type="Proteomes" id="UP000321234">
    <property type="component" value="Unassembled WGS sequence"/>
</dbReference>
<accession>A0A5C8ZFT9</accession>
<dbReference type="InterPro" id="IPR009000">
    <property type="entry name" value="Transl_B-barrel_sf"/>
</dbReference>
<reference evidence="4 5" key="1">
    <citation type="submission" date="2019-07" db="EMBL/GenBank/DDBJ databases">
        <title>Quadrisphaera sp. strain DD2A genome sequencing and assembly.</title>
        <authorList>
            <person name="Kim I."/>
        </authorList>
    </citation>
    <scope>NUCLEOTIDE SEQUENCE [LARGE SCALE GENOMIC DNA]</scope>
    <source>
        <strain evidence="4 5">DD2A</strain>
    </source>
</reference>
<dbReference type="InterPro" id="IPR050055">
    <property type="entry name" value="EF-Tu_GTPase"/>
</dbReference>
<gene>
    <name evidence="4" type="ORF">FMM08_08230</name>
</gene>
<evidence type="ECO:0000256" key="2">
    <source>
        <dbReference type="SAM" id="MobiDB-lite"/>
    </source>
</evidence>
<sequence length="661" mass="67706">MHVVATAGHVDHGKSALLRALTGTDPDRLAEEQRRGMTTDLGFVHTRVSVAGDGDSDGCEDVAFVDVPGHERFVPTMLAGVGQVTAVLLVVAADGGWMPQTTEHLDALAALGVRRGLLVVSRADLADRTQRDQVLARATTELEGTGLEDLVRVEASAVTGEGLPQLRDALSRVLAGAPRPDPDSPVRLWVDRSFTVRGAGTVVTGTLAAGTVTAGDELVLPDGTAVVVRGLQSLDAPVAAATGPARVALNLRGVAPAAVRRGTALGAPGTTTTTTSADVRLLPVPGRTAARGDGRGGGRGRGLGGEDRWPEHLVLHLGTAAVPVRVRPLGPAGSGPDGDRVGQHGGHVRLSLATALPLRAGDRALVRDPGGHRVLAAALVLDPAPPPLARRGSARERAGVLVAVSEEAVLRGDPAGELERRGQTTRSALRALGLRAAEVEALAAVAGVLADGDHLLSPVLAGALRGRLPGELAAHRREHPLEPGPPVEVVRRRLGLASPGLVAALVGSWSAGGSPVAVRDGRLVDATAPAGAALPPAVQRAVAAVLGDLERAPYGAPEAHRLRELGLGPRELAAAVRSGELERVAEGLYLTAGAALAAPAVLAERLEDPSAAFTASEARRALDTTRRVVVPLLELLDRRGATRRLPDGTRVLLRAGGAADA</sequence>
<keyword evidence="4" id="KW-0648">Protein biosynthesis</keyword>
<dbReference type="PANTHER" id="PTHR43721:SF22">
    <property type="entry name" value="ELONGATION FACTOR TU, MITOCHONDRIAL"/>
    <property type="match status" value="1"/>
</dbReference>
<comment type="caution">
    <text evidence="4">The sequence shown here is derived from an EMBL/GenBank/DDBJ whole genome shotgun (WGS) entry which is preliminary data.</text>
</comment>
<dbReference type="InterPro" id="IPR036388">
    <property type="entry name" value="WH-like_DNA-bd_sf"/>
</dbReference>
<evidence type="ECO:0000313" key="5">
    <source>
        <dbReference type="Proteomes" id="UP000321234"/>
    </source>
</evidence>
<keyword evidence="4" id="KW-0251">Elongation factor</keyword>
<dbReference type="InterPro" id="IPR027417">
    <property type="entry name" value="P-loop_NTPase"/>
</dbReference>
<dbReference type="GO" id="GO:0003924">
    <property type="term" value="F:GTPase activity"/>
    <property type="evidence" value="ECO:0007669"/>
    <property type="project" value="InterPro"/>
</dbReference>
<evidence type="ECO:0000259" key="3">
    <source>
        <dbReference type="PROSITE" id="PS51722"/>
    </source>
</evidence>
<dbReference type="Pfam" id="PF00009">
    <property type="entry name" value="GTP_EFTU"/>
    <property type="match status" value="1"/>
</dbReference>
<dbReference type="InterPro" id="IPR000795">
    <property type="entry name" value="T_Tr_GTP-bd_dom"/>
</dbReference>
<organism evidence="4 5">
    <name type="scientific">Quadrisphaera setariae</name>
    <dbReference type="NCBI Taxonomy" id="2593304"/>
    <lineage>
        <taxon>Bacteria</taxon>
        <taxon>Bacillati</taxon>
        <taxon>Actinomycetota</taxon>
        <taxon>Actinomycetes</taxon>
        <taxon>Kineosporiales</taxon>
        <taxon>Kineosporiaceae</taxon>
        <taxon>Quadrisphaera</taxon>
    </lineage>
</organism>
<dbReference type="OrthoDB" id="9803139at2"/>
<dbReference type="EMBL" id="VKAC01000004">
    <property type="protein sequence ID" value="TXR56722.1"/>
    <property type="molecule type" value="Genomic_DNA"/>
</dbReference>
<dbReference type="SUPFAM" id="SSF50447">
    <property type="entry name" value="Translation proteins"/>
    <property type="match status" value="1"/>
</dbReference>
<dbReference type="GO" id="GO:0003723">
    <property type="term" value="F:RNA binding"/>
    <property type="evidence" value="ECO:0007669"/>
    <property type="project" value="InterPro"/>
</dbReference>
<dbReference type="RefSeq" id="WP_147925851.1">
    <property type="nucleotide sequence ID" value="NZ_VKAC01000004.1"/>
</dbReference>
<dbReference type="GO" id="GO:0003746">
    <property type="term" value="F:translation elongation factor activity"/>
    <property type="evidence" value="ECO:0007669"/>
    <property type="project" value="UniProtKB-KW"/>
</dbReference>
<dbReference type="InterPro" id="IPR015191">
    <property type="entry name" value="SelB_WHD4"/>
</dbReference>
<dbReference type="AlphaFoldDB" id="A0A5C8ZFT9"/>
<dbReference type="Gene3D" id="3.40.50.300">
    <property type="entry name" value="P-loop containing nucleotide triphosphate hydrolases"/>
    <property type="match status" value="1"/>
</dbReference>
<evidence type="ECO:0000313" key="4">
    <source>
        <dbReference type="EMBL" id="TXR56722.1"/>
    </source>
</evidence>
<dbReference type="PROSITE" id="PS51722">
    <property type="entry name" value="G_TR_2"/>
    <property type="match status" value="1"/>
</dbReference>
<keyword evidence="1" id="KW-0342">GTP-binding</keyword>
<dbReference type="GO" id="GO:0001514">
    <property type="term" value="P:selenocysteine incorporation"/>
    <property type="evidence" value="ECO:0007669"/>
    <property type="project" value="InterPro"/>
</dbReference>
<keyword evidence="1" id="KW-0547">Nucleotide-binding</keyword>
<feature type="domain" description="Tr-type G" evidence="3">
    <location>
        <begin position="1"/>
        <end position="179"/>
    </location>
</feature>
<protein>
    <submittedName>
        <fullName evidence="4">Selenocysteine-specific translation elongation factor</fullName>
    </submittedName>
</protein>
<evidence type="ECO:0000256" key="1">
    <source>
        <dbReference type="ARBA" id="ARBA00023134"/>
    </source>
</evidence>
<dbReference type="GO" id="GO:0005525">
    <property type="term" value="F:GTP binding"/>
    <property type="evidence" value="ECO:0007669"/>
    <property type="project" value="UniProtKB-KW"/>
</dbReference>
<feature type="region of interest" description="Disordered" evidence="2">
    <location>
        <begin position="286"/>
        <end position="307"/>
    </location>
</feature>
<dbReference type="Gene3D" id="1.10.10.10">
    <property type="entry name" value="Winged helix-like DNA-binding domain superfamily/Winged helix DNA-binding domain"/>
    <property type="match status" value="1"/>
</dbReference>
<keyword evidence="5" id="KW-1185">Reference proteome</keyword>
<proteinExistence type="predicted"/>
<dbReference type="SUPFAM" id="SSF52540">
    <property type="entry name" value="P-loop containing nucleoside triphosphate hydrolases"/>
    <property type="match status" value="1"/>
</dbReference>
<dbReference type="Pfam" id="PF09107">
    <property type="entry name" value="WHD_3rd_SelB"/>
    <property type="match status" value="1"/>
</dbReference>
<dbReference type="PANTHER" id="PTHR43721">
    <property type="entry name" value="ELONGATION FACTOR TU-RELATED"/>
    <property type="match status" value="1"/>
</dbReference>
<dbReference type="GO" id="GO:0005829">
    <property type="term" value="C:cytosol"/>
    <property type="evidence" value="ECO:0007669"/>
    <property type="project" value="TreeGrafter"/>
</dbReference>